<dbReference type="InterPro" id="IPR002672">
    <property type="entry name" value="Ribosomal_eL28"/>
</dbReference>
<keyword evidence="2" id="KW-0689">Ribosomal protein</keyword>
<protein>
    <submittedName>
        <fullName evidence="5">60S_ribosomal_protein_L28</fullName>
    </submittedName>
</protein>
<sequence length="147" mass="16241">MSHSADLQWILVRQSSRFLQKRGGIRMSNDPFNNNGSWTKRQSGFLNGKAAVVKPAKAGMICVTVKDGSNNNKPRLAYKKVVQAAGVKASDVSRAVAAVRPDLASVAFRRARRMARIASRTTKVAAARKARSEKIRFSRKCVRAKRN</sequence>
<dbReference type="EMBL" id="LS997610">
    <property type="protein sequence ID" value="SYZ63662.1"/>
    <property type="molecule type" value="Genomic_DNA"/>
</dbReference>
<evidence type="ECO:0000259" key="4">
    <source>
        <dbReference type="Pfam" id="PF01778"/>
    </source>
</evidence>
<evidence type="ECO:0000256" key="1">
    <source>
        <dbReference type="ARBA" id="ARBA00007926"/>
    </source>
</evidence>
<dbReference type="GO" id="GO:0003735">
    <property type="term" value="F:structural constituent of ribosome"/>
    <property type="evidence" value="ECO:0007669"/>
    <property type="project" value="InterPro"/>
</dbReference>
<dbReference type="EMBL" id="LS997610">
    <property type="protein sequence ID" value="SYZ63660.1"/>
    <property type="molecule type" value="Genomic_DNA"/>
</dbReference>
<evidence type="ECO:0000313" key="7">
    <source>
        <dbReference type="Proteomes" id="UP000319462"/>
    </source>
</evidence>
<dbReference type="VEuPathDB" id="TriTrypDB:LbrM.11.0890"/>
<dbReference type="AlphaFoldDB" id="A0A3P3Z0J8"/>
<proteinExistence type="inferred from homology"/>
<dbReference type="GO" id="GO:0006412">
    <property type="term" value="P:translation"/>
    <property type="evidence" value="ECO:0007669"/>
    <property type="project" value="InterPro"/>
</dbReference>
<name>A0A3P3Z0J8_LEIBR</name>
<feature type="domain" description="Ribosomal eL28/Mak16" evidence="4">
    <location>
        <begin position="7"/>
        <end position="116"/>
    </location>
</feature>
<organism evidence="5 7">
    <name type="scientific">Leishmania braziliensis MHOM/BR/75/M2904</name>
    <dbReference type="NCBI Taxonomy" id="420245"/>
    <lineage>
        <taxon>Eukaryota</taxon>
        <taxon>Discoba</taxon>
        <taxon>Euglenozoa</taxon>
        <taxon>Kinetoplastea</taxon>
        <taxon>Metakinetoplastina</taxon>
        <taxon>Trypanosomatida</taxon>
        <taxon>Trypanosomatidae</taxon>
        <taxon>Leishmaniinae</taxon>
        <taxon>Leishmania</taxon>
        <taxon>Leishmania braziliensis species complex</taxon>
    </lineage>
</organism>
<comment type="similarity">
    <text evidence="1">Belongs to the eukaryotic ribosomal protein eL28 family.</text>
</comment>
<keyword evidence="3" id="KW-0687">Ribonucleoprotein</keyword>
<evidence type="ECO:0000256" key="3">
    <source>
        <dbReference type="ARBA" id="ARBA00023274"/>
    </source>
</evidence>
<dbReference type="FunFam" id="3.30.390.110:FF:000007">
    <property type="entry name" value="60S ribosomal protein L28"/>
    <property type="match status" value="1"/>
</dbReference>
<evidence type="ECO:0000313" key="6">
    <source>
        <dbReference type="EMBL" id="SYZ63662.1"/>
    </source>
</evidence>
<dbReference type="RefSeq" id="XP_001563022.1">
    <property type="nucleotide sequence ID" value="XM_001562972.1"/>
</dbReference>
<dbReference type="OrthoDB" id="266190at2759"/>
<evidence type="ECO:0000256" key="2">
    <source>
        <dbReference type="ARBA" id="ARBA00022980"/>
    </source>
</evidence>
<accession>A0A3P3Z0J8</accession>
<reference evidence="5 7" key="1">
    <citation type="submission" date="2018-09" db="EMBL/GenBank/DDBJ databases">
        <authorList>
            <person name="Peiro R."/>
            <person name="Begona"/>
            <person name="Cbmso G."/>
            <person name="Lopez M."/>
            <person name="Gonzalez S."/>
        </authorList>
    </citation>
    <scope>NUCLEOTIDE SEQUENCE [LARGE SCALE GENOMIC DNA]</scope>
</reference>
<gene>
    <name evidence="5" type="ORF">LBRM2904_11.1160</name>
    <name evidence="6" type="ORF">LBRM2904_11.1180</name>
</gene>
<dbReference type="Gene3D" id="3.30.390.110">
    <property type="match status" value="1"/>
</dbReference>
<dbReference type="Pfam" id="PF01778">
    <property type="entry name" value="Ribosomal_L28e"/>
    <property type="match status" value="1"/>
</dbReference>
<dbReference type="Proteomes" id="UP000319462">
    <property type="component" value="Chromosome 11"/>
</dbReference>
<dbReference type="PANTHER" id="PTHR10544">
    <property type="entry name" value="60S RIBOSOMAL PROTEIN L28"/>
    <property type="match status" value="1"/>
</dbReference>
<dbReference type="GO" id="GO:1990904">
    <property type="term" value="C:ribonucleoprotein complex"/>
    <property type="evidence" value="ECO:0007669"/>
    <property type="project" value="UniProtKB-KW"/>
</dbReference>
<dbReference type="InterPro" id="IPR029004">
    <property type="entry name" value="Ribosomal_eL28/Mak16"/>
</dbReference>
<dbReference type="GO" id="GO:0005840">
    <property type="term" value="C:ribosome"/>
    <property type="evidence" value="ECO:0007669"/>
    <property type="project" value="UniProtKB-KW"/>
</dbReference>
<dbReference type="KEGG" id="lbz:LBRM_11_0890"/>
<evidence type="ECO:0000313" key="5">
    <source>
        <dbReference type="EMBL" id="SYZ63660.1"/>
    </source>
</evidence>